<feature type="transmembrane region" description="Helical" evidence="6">
    <location>
        <begin position="224"/>
        <end position="247"/>
    </location>
</feature>
<keyword evidence="2" id="KW-1003">Cell membrane</keyword>
<keyword evidence="3 6" id="KW-0812">Transmembrane</keyword>
<reference evidence="7 8" key="1">
    <citation type="submission" date="2021-06" db="EMBL/GenBank/DDBJ databases">
        <title>Sphingomonas sp. XMGL2, whole genome shotgun sequencing project.</title>
        <authorList>
            <person name="Zhao G."/>
            <person name="Shen L."/>
        </authorList>
    </citation>
    <scope>NUCLEOTIDE SEQUENCE [LARGE SCALE GENOMIC DNA]</scope>
    <source>
        <strain evidence="7 8">XMGL2</strain>
    </source>
</reference>
<evidence type="ECO:0000256" key="1">
    <source>
        <dbReference type="ARBA" id="ARBA00004651"/>
    </source>
</evidence>
<dbReference type="InterPro" id="IPR019108">
    <property type="entry name" value="Caa3_assmbl_CtaG-rel"/>
</dbReference>
<keyword evidence="4 6" id="KW-1133">Transmembrane helix</keyword>
<feature type="transmembrane region" description="Helical" evidence="6">
    <location>
        <begin position="158"/>
        <end position="177"/>
    </location>
</feature>
<dbReference type="EMBL" id="JAHKRT010000002">
    <property type="protein sequence ID" value="MBU3077339.1"/>
    <property type="molecule type" value="Genomic_DNA"/>
</dbReference>
<comment type="caution">
    <text evidence="7">The sequence shown here is derived from an EMBL/GenBank/DDBJ whole genome shotgun (WGS) entry which is preliminary data.</text>
</comment>
<feature type="transmembrane region" description="Helical" evidence="6">
    <location>
        <begin position="117"/>
        <end position="137"/>
    </location>
</feature>
<evidence type="ECO:0000256" key="3">
    <source>
        <dbReference type="ARBA" id="ARBA00022692"/>
    </source>
</evidence>
<feature type="transmembrane region" description="Helical" evidence="6">
    <location>
        <begin position="192"/>
        <end position="212"/>
    </location>
</feature>
<keyword evidence="5 6" id="KW-0472">Membrane</keyword>
<proteinExistence type="predicted"/>
<gene>
    <name evidence="7" type="ORF">KOF26_05610</name>
</gene>
<evidence type="ECO:0000313" key="7">
    <source>
        <dbReference type="EMBL" id="MBU3077339.1"/>
    </source>
</evidence>
<evidence type="ECO:0000256" key="4">
    <source>
        <dbReference type="ARBA" id="ARBA00022989"/>
    </source>
</evidence>
<dbReference type="Pfam" id="PF09678">
    <property type="entry name" value="Caa3_CtaG"/>
    <property type="match status" value="1"/>
</dbReference>
<feature type="transmembrane region" description="Helical" evidence="6">
    <location>
        <begin position="81"/>
        <end position="97"/>
    </location>
</feature>
<name>A0ABS6BGC4_9SPHN</name>
<feature type="transmembrane region" description="Helical" evidence="6">
    <location>
        <begin position="20"/>
        <end position="38"/>
    </location>
</feature>
<keyword evidence="8" id="KW-1185">Reference proteome</keyword>
<dbReference type="RefSeq" id="WP_216321396.1">
    <property type="nucleotide sequence ID" value="NZ_JAHKRT010000002.1"/>
</dbReference>
<comment type="subcellular location">
    <subcellularLocation>
        <location evidence="1">Cell membrane</location>
        <topology evidence="1">Multi-pass membrane protein</topology>
    </subcellularLocation>
</comment>
<evidence type="ECO:0000256" key="6">
    <source>
        <dbReference type="SAM" id="Phobius"/>
    </source>
</evidence>
<dbReference type="Proteomes" id="UP000776276">
    <property type="component" value="Unassembled WGS sequence"/>
</dbReference>
<evidence type="ECO:0000256" key="2">
    <source>
        <dbReference type="ARBA" id="ARBA00022475"/>
    </source>
</evidence>
<feature type="transmembrane region" description="Helical" evidence="6">
    <location>
        <begin position="50"/>
        <end position="69"/>
    </location>
</feature>
<feature type="transmembrane region" description="Helical" evidence="6">
    <location>
        <begin position="273"/>
        <end position="297"/>
    </location>
</feature>
<protein>
    <submittedName>
        <fullName evidence="7">Cytochrome c oxidase assembly protein</fullName>
    </submittedName>
</protein>
<accession>A0ABS6BGC4</accession>
<evidence type="ECO:0000313" key="8">
    <source>
        <dbReference type="Proteomes" id="UP000776276"/>
    </source>
</evidence>
<organism evidence="7 8">
    <name type="scientific">Sphingomonas quercus</name>
    <dbReference type="NCBI Taxonomy" id="2842451"/>
    <lineage>
        <taxon>Bacteria</taxon>
        <taxon>Pseudomonadati</taxon>
        <taxon>Pseudomonadota</taxon>
        <taxon>Alphaproteobacteria</taxon>
        <taxon>Sphingomonadales</taxon>
        <taxon>Sphingomonadaceae</taxon>
        <taxon>Sphingomonas</taxon>
    </lineage>
</organism>
<sequence length="316" mass="35434">MTGRFDAIAQWVAGRRHRVLVAAVLLLGAAEFMAVRLYPASLPLWMPYEFSWGVFLATSFAALWYLRGFASCPDSRKPRRWRIAAYFAGLFLIYAAMQTHIDYAAQHMFFIHRLQHLVLHHSGPFLIALGDPGGVLVRGMPRRLKRLLDATWIRGAMAMVQQPAVATLLFVGLIYLWPAPPVHFYAMLDPRLYTLMNWSVTIDGILFWALILDPRPAPVARLGYGPRALLCLAIMPPQILLGAAVAFSTRDHFQVYAICGRIMQMTGLQDQQLAGLILWIPPSMMSVVGAIIVLNFLRLNDERVEATAMSGSMIRA</sequence>
<evidence type="ECO:0000256" key="5">
    <source>
        <dbReference type="ARBA" id="ARBA00023136"/>
    </source>
</evidence>